<dbReference type="GO" id="GO:0016787">
    <property type="term" value="F:hydrolase activity"/>
    <property type="evidence" value="ECO:0007669"/>
    <property type="project" value="UniProtKB-KW"/>
</dbReference>
<dbReference type="AlphaFoldDB" id="A0A9P6CPJ6"/>
<organism evidence="3 4">
    <name type="scientific">Collybia nuda</name>
    <dbReference type="NCBI Taxonomy" id="64659"/>
    <lineage>
        <taxon>Eukaryota</taxon>
        <taxon>Fungi</taxon>
        <taxon>Dikarya</taxon>
        <taxon>Basidiomycota</taxon>
        <taxon>Agaricomycotina</taxon>
        <taxon>Agaricomycetes</taxon>
        <taxon>Agaricomycetidae</taxon>
        <taxon>Agaricales</taxon>
        <taxon>Tricholomatineae</taxon>
        <taxon>Clitocybaceae</taxon>
        <taxon>Collybia</taxon>
    </lineage>
</organism>
<proteinExistence type="predicted"/>
<dbReference type="EMBL" id="MU150234">
    <property type="protein sequence ID" value="KAF9468054.1"/>
    <property type="molecule type" value="Genomic_DNA"/>
</dbReference>
<dbReference type="InterPro" id="IPR013830">
    <property type="entry name" value="SGNH_hydro"/>
</dbReference>
<keyword evidence="4" id="KW-1185">Reference proteome</keyword>
<feature type="chain" id="PRO_5040115070" evidence="1">
    <location>
        <begin position="19"/>
        <end position="253"/>
    </location>
</feature>
<dbReference type="Gene3D" id="3.40.50.1110">
    <property type="entry name" value="SGNH hydrolase"/>
    <property type="match status" value="1"/>
</dbReference>
<evidence type="ECO:0000256" key="1">
    <source>
        <dbReference type="SAM" id="SignalP"/>
    </source>
</evidence>
<keyword evidence="1" id="KW-0732">Signal</keyword>
<evidence type="ECO:0000259" key="2">
    <source>
        <dbReference type="Pfam" id="PF13472"/>
    </source>
</evidence>
<dbReference type="Pfam" id="PF13472">
    <property type="entry name" value="Lipase_GDSL_2"/>
    <property type="match status" value="1"/>
</dbReference>
<reference evidence="3" key="1">
    <citation type="submission" date="2020-11" db="EMBL/GenBank/DDBJ databases">
        <authorList>
            <consortium name="DOE Joint Genome Institute"/>
            <person name="Ahrendt S."/>
            <person name="Riley R."/>
            <person name="Andreopoulos W."/>
            <person name="Labutti K."/>
            <person name="Pangilinan J."/>
            <person name="Ruiz-Duenas F.J."/>
            <person name="Barrasa J.M."/>
            <person name="Sanchez-Garcia M."/>
            <person name="Camarero S."/>
            <person name="Miyauchi S."/>
            <person name="Serrano A."/>
            <person name="Linde D."/>
            <person name="Babiker R."/>
            <person name="Drula E."/>
            <person name="Ayuso-Fernandez I."/>
            <person name="Pacheco R."/>
            <person name="Padilla G."/>
            <person name="Ferreira P."/>
            <person name="Barriuso J."/>
            <person name="Kellner H."/>
            <person name="Castanera R."/>
            <person name="Alfaro M."/>
            <person name="Ramirez L."/>
            <person name="Pisabarro A.G."/>
            <person name="Kuo A."/>
            <person name="Tritt A."/>
            <person name="Lipzen A."/>
            <person name="He G."/>
            <person name="Yan M."/>
            <person name="Ng V."/>
            <person name="Cullen D."/>
            <person name="Martin F."/>
            <person name="Rosso M.-N."/>
            <person name="Henrissat B."/>
            <person name="Hibbett D."/>
            <person name="Martinez A.T."/>
            <person name="Grigoriev I.V."/>
        </authorList>
    </citation>
    <scope>NUCLEOTIDE SEQUENCE</scope>
    <source>
        <strain evidence="3">CBS 247.69</strain>
    </source>
</reference>
<keyword evidence="3" id="KW-0378">Hydrolase</keyword>
<evidence type="ECO:0000313" key="3">
    <source>
        <dbReference type="EMBL" id="KAF9468054.1"/>
    </source>
</evidence>
<accession>A0A9P6CPJ6</accession>
<comment type="caution">
    <text evidence="3">The sequence shown here is derived from an EMBL/GenBank/DDBJ whole genome shotgun (WGS) entry which is preliminary data.</text>
</comment>
<feature type="domain" description="SGNH hydrolase-type esterase" evidence="2">
    <location>
        <begin position="28"/>
        <end position="214"/>
    </location>
</feature>
<dbReference type="PANTHER" id="PTHR43695:SF2">
    <property type="entry name" value="PUTATIVE (AFU_ORTHOLOGUE AFUA_2G17250)-RELATED"/>
    <property type="match status" value="1"/>
</dbReference>
<dbReference type="Proteomes" id="UP000807353">
    <property type="component" value="Unassembled WGS sequence"/>
</dbReference>
<dbReference type="CDD" id="cd01821">
    <property type="entry name" value="Rhamnogalacturan_acetylesterase_like"/>
    <property type="match status" value="1"/>
</dbReference>
<dbReference type="InterPro" id="IPR037459">
    <property type="entry name" value="RhgT-like"/>
</dbReference>
<protein>
    <submittedName>
        <fullName evidence="3">SGNH hydrolase</fullName>
    </submittedName>
</protein>
<sequence>MFHLLSTFFVFFIAGISARAPPTSFVLVGDSTTANGTTPNSGGWGNGFCGSSLTGNIASVASGTPCINTAHNGATTGTFVANGFWNISLAAIRGEVAKARRTIVTVQFGHNDMKIAPPESMGTNLTSMVQQIRAAGGEPVLVTSLTRRSFNADGTVADTLGPWADETILVAQQQKTHLLDLHAASISYVEAIGPDAAHVLNRLPDDNTHLNVNGTTVFGRMVADLMAVSFPGQLPIVQNAALSFNISHGIPSF</sequence>
<dbReference type="SUPFAM" id="SSF52266">
    <property type="entry name" value="SGNH hydrolase"/>
    <property type="match status" value="1"/>
</dbReference>
<feature type="signal peptide" evidence="1">
    <location>
        <begin position="1"/>
        <end position="18"/>
    </location>
</feature>
<evidence type="ECO:0000313" key="4">
    <source>
        <dbReference type="Proteomes" id="UP000807353"/>
    </source>
</evidence>
<gene>
    <name evidence="3" type="ORF">BDZ94DRAFT_838287</name>
</gene>
<dbReference type="InterPro" id="IPR036514">
    <property type="entry name" value="SGNH_hydro_sf"/>
</dbReference>
<dbReference type="PANTHER" id="PTHR43695">
    <property type="entry name" value="PUTATIVE (AFU_ORTHOLOGUE AFUA_2G17250)-RELATED"/>
    <property type="match status" value="1"/>
</dbReference>
<dbReference type="OrthoDB" id="5041285at2759"/>
<name>A0A9P6CPJ6_9AGAR</name>